<evidence type="ECO:0000313" key="2">
    <source>
        <dbReference type="EMBL" id="CAH0101140.1"/>
    </source>
</evidence>
<reference evidence="2" key="1">
    <citation type="submission" date="2021-11" db="EMBL/GenBank/DDBJ databases">
        <authorList>
            <person name="Schell T."/>
        </authorList>
    </citation>
    <scope>NUCLEOTIDE SEQUENCE</scope>
    <source>
        <strain evidence="2">M5</strain>
    </source>
</reference>
<feature type="domain" description="Endonuclease/exonuclease/phosphatase" evidence="1">
    <location>
        <begin position="47"/>
        <end position="162"/>
    </location>
</feature>
<sequence>MDCPGRGVAILIHKSLQFSPLSLPHLEKIEVVGVSIALRNNNRNKFIDILSFYIPNGNSCSEEELTSLTTGRNNFIIGGDFNGHHRRWETSCNLPNQSGRALGSILENLTNIQLATPTNLETRLNPTTHTYSTIDLTLMDPHLAISSEITRGPHLSSDHLPLHIKVQADPTLSIERAPTWNLKDADWITWNEETNTIITSSVFYSSESTEEKYRIYHSALLDATKSSRIILTRTPDTIKPEPIPPWWDEECRKAVAMARKLEIGATQAKEV</sequence>
<accession>A0A8J2REI3</accession>
<gene>
    <name evidence="2" type="ORF">DGAL_LOCUS3446</name>
</gene>
<dbReference type="SUPFAM" id="SSF56219">
    <property type="entry name" value="DNase I-like"/>
    <property type="match status" value="1"/>
</dbReference>
<dbReference type="OrthoDB" id="6372692at2759"/>
<dbReference type="InterPro" id="IPR005135">
    <property type="entry name" value="Endo/exonuclease/phosphatase"/>
</dbReference>
<dbReference type="Gene3D" id="3.60.10.10">
    <property type="entry name" value="Endonuclease/exonuclease/phosphatase"/>
    <property type="match status" value="1"/>
</dbReference>
<proteinExistence type="predicted"/>
<dbReference type="InterPro" id="IPR036691">
    <property type="entry name" value="Endo/exonu/phosph_ase_sf"/>
</dbReference>
<organism evidence="2 3">
    <name type="scientific">Daphnia galeata</name>
    <dbReference type="NCBI Taxonomy" id="27404"/>
    <lineage>
        <taxon>Eukaryota</taxon>
        <taxon>Metazoa</taxon>
        <taxon>Ecdysozoa</taxon>
        <taxon>Arthropoda</taxon>
        <taxon>Crustacea</taxon>
        <taxon>Branchiopoda</taxon>
        <taxon>Diplostraca</taxon>
        <taxon>Cladocera</taxon>
        <taxon>Anomopoda</taxon>
        <taxon>Daphniidae</taxon>
        <taxon>Daphnia</taxon>
    </lineage>
</organism>
<name>A0A8J2REI3_9CRUS</name>
<protein>
    <recommendedName>
        <fullName evidence="1">Endonuclease/exonuclease/phosphatase domain-containing protein</fullName>
    </recommendedName>
</protein>
<dbReference type="AlphaFoldDB" id="A0A8J2REI3"/>
<dbReference type="PANTHER" id="PTHR33273:SF4">
    <property type="entry name" value="ENDONUCLEASE_EXONUCLEASE_PHOSPHATASE DOMAIN-CONTAINING PROTEIN"/>
    <property type="match status" value="1"/>
</dbReference>
<dbReference type="GO" id="GO:0003824">
    <property type="term" value="F:catalytic activity"/>
    <property type="evidence" value="ECO:0007669"/>
    <property type="project" value="InterPro"/>
</dbReference>
<evidence type="ECO:0000313" key="3">
    <source>
        <dbReference type="Proteomes" id="UP000789390"/>
    </source>
</evidence>
<dbReference type="Pfam" id="PF14529">
    <property type="entry name" value="Exo_endo_phos_2"/>
    <property type="match status" value="1"/>
</dbReference>
<keyword evidence="3" id="KW-1185">Reference proteome</keyword>
<dbReference type="PANTHER" id="PTHR33273">
    <property type="entry name" value="DOMAIN-CONTAINING PROTEIN, PUTATIVE-RELATED"/>
    <property type="match status" value="1"/>
</dbReference>
<dbReference type="EMBL" id="CAKKLH010000053">
    <property type="protein sequence ID" value="CAH0101140.1"/>
    <property type="molecule type" value="Genomic_DNA"/>
</dbReference>
<dbReference type="Proteomes" id="UP000789390">
    <property type="component" value="Unassembled WGS sequence"/>
</dbReference>
<comment type="caution">
    <text evidence="2">The sequence shown here is derived from an EMBL/GenBank/DDBJ whole genome shotgun (WGS) entry which is preliminary data.</text>
</comment>
<evidence type="ECO:0000259" key="1">
    <source>
        <dbReference type="Pfam" id="PF14529"/>
    </source>
</evidence>